<evidence type="ECO:0000259" key="9">
    <source>
        <dbReference type="PROSITE" id="PS51456"/>
    </source>
</evidence>
<evidence type="ECO:0000313" key="11">
    <source>
        <dbReference type="Proteomes" id="UP000053660"/>
    </source>
</evidence>
<dbReference type="AlphaFoldDB" id="A0A0B1TRT0"/>
<sequence length="201" mass="22853">MITHFIGVLDIAGFEIVQNNSFEQLCINYTNEKLQAFFNHFMFVREQSEYLDEGIQWIQSDYALDLQPTIDVIEKPLGLLSLLEEECVVPNGSDQSLLQKLCTNLEKYPEFRKAKHSQRRNQTVRHFTIKHYAGCVDYNIDSWVEKNRDVVENAVLEVMGESTRALVKKLFPPVGGATVAVQHDPQTSTSSCGQVTDSLPL</sequence>
<dbReference type="SUPFAM" id="SSF52540">
    <property type="entry name" value="P-loop containing nucleoside triphosphate hydrolases"/>
    <property type="match status" value="1"/>
</dbReference>
<evidence type="ECO:0000256" key="1">
    <source>
        <dbReference type="ARBA" id="ARBA00008314"/>
    </source>
</evidence>
<dbReference type="GO" id="GO:0016459">
    <property type="term" value="C:myosin complex"/>
    <property type="evidence" value="ECO:0007669"/>
    <property type="project" value="UniProtKB-KW"/>
</dbReference>
<evidence type="ECO:0000256" key="5">
    <source>
        <dbReference type="ARBA" id="ARBA00023123"/>
    </source>
</evidence>
<evidence type="ECO:0000256" key="2">
    <source>
        <dbReference type="ARBA" id="ARBA00022741"/>
    </source>
</evidence>
<dbReference type="SMART" id="SM00242">
    <property type="entry name" value="MYSc"/>
    <property type="match status" value="1"/>
</dbReference>
<dbReference type="PANTHER" id="PTHR13140">
    <property type="entry name" value="MYOSIN"/>
    <property type="match status" value="1"/>
</dbReference>
<dbReference type="GO" id="GO:0000146">
    <property type="term" value="F:microfilament motor activity"/>
    <property type="evidence" value="ECO:0007669"/>
    <property type="project" value="TreeGrafter"/>
</dbReference>
<comment type="caution">
    <text evidence="8">Lacks conserved residue(s) required for the propagation of feature annotation.</text>
</comment>
<comment type="similarity">
    <text evidence="1 8">Belongs to the TRAFAC class myosin-kinesin ATPase superfamily. Myosin family.</text>
</comment>
<keyword evidence="4" id="KW-0175">Coiled coil</keyword>
<dbReference type="PROSITE" id="PS51456">
    <property type="entry name" value="MYOSIN_MOTOR"/>
    <property type="match status" value="1"/>
</dbReference>
<gene>
    <name evidence="10" type="ORF">OESDEN_01474</name>
</gene>
<dbReference type="InterPro" id="IPR036961">
    <property type="entry name" value="Kinesin_motor_dom_sf"/>
</dbReference>
<keyword evidence="11" id="KW-1185">Reference proteome</keyword>
<dbReference type="EMBL" id="KN549300">
    <property type="protein sequence ID" value="KHJ98537.1"/>
    <property type="molecule type" value="Genomic_DNA"/>
</dbReference>
<evidence type="ECO:0000256" key="7">
    <source>
        <dbReference type="ARBA" id="ARBA00023203"/>
    </source>
</evidence>
<dbReference type="OrthoDB" id="312459at2759"/>
<evidence type="ECO:0000256" key="4">
    <source>
        <dbReference type="ARBA" id="ARBA00023054"/>
    </source>
</evidence>
<protein>
    <submittedName>
        <fullName evidence="10">Myosin head</fullName>
    </submittedName>
</protein>
<dbReference type="InterPro" id="IPR027417">
    <property type="entry name" value="P-loop_NTPase"/>
</dbReference>
<dbReference type="Proteomes" id="UP000053660">
    <property type="component" value="Unassembled WGS sequence"/>
</dbReference>
<dbReference type="GO" id="GO:0005737">
    <property type="term" value="C:cytoplasm"/>
    <property type="evidence" value="ECO:0007669"/>
    <property type="project" value="TreeGrafter"/>
</dbReference>
<evidence type="ECO:0000256" key="6">
    <source>
        <dbReference type="ARBA" id="ARBA00023175"/>
    </source>
</evidence>
<keyword evidence="3" id="KW-0067">ATP-binding</keyword>
<accession>A0A0B1TRT0</accession>
<proteinExistence type="inferred from homology"/>
<keyword evidence="7 8" id="KW-0009">Actin-binding</keyword>
<evidence type="ECO:0000256" key="3">
    <source>
        <dbReference type="ARBA" id="ARBA00022840"/>
    </source>
</evidence>
<dbReference type="GO" id="GO:0005524">
    <property type="term" value="F:ATP binding"/>
    <property type="evidence" value="ECO:0007669"/>
    <property type="project" value="UniProtKB-KW"/>
</dbReference>
<dbReference type="Gene3D" id="1.20.58.530">
    <property type="match status" value="1"/>
</dbReference>
<organism evidence="10 11">
    <name type="scientific">Oesophagostomum dentatum</name>
    <name type="common">Nodular worm</name>
    <dbReference type="NCBI Taxonomy" id="61180"/>
    <lineage>
        <taxon>Eukaryota</taxon>
        <taxon>Metazoa</taxon>
        <taxon>Ecdysozoa</taxon>
        <taxon>Nematoda</taxon>
        <taxon>Chromadorea</taxon>
        <taxon>Rhabditida</taxon>
        <taxon>Rhabditina</taxon>
        <taxon>Rhabditomorpha</taxon>
        <taxon>Strongyloidea</taxon>
        <taxon>Strongylidae</taxon>
        <taxon>Oesophagostomum</taxon>
    </lineage>
</organism>
<evidence type="ECO:0000313" key="10">
    <source>
        <dbReference type="EMBL" id="KHJ98537.1"/>
    </source>
</evidence>
<keyword evidence="2" id="KW-0547">Nucleotide-binding</keyword>
<feature type="domain" description="Myosin motor" evidence="9">
    <location>
        <begin position="1"/>
        <end position="201"/>
    </location>
</feature>
<dbReference type="Gene3D" id="3.40.850.10">
    <property type="entry name" value="Kinesin motor domain"/>
    <property type="match status" value="1"/>
</dbReference>
<keyword evidence="5 8" id="KW-0518">Myosin</keyword>
<dbReference type="Pfam" id="PF00063">
    <property type="entry name" value="Myosin_head"/>
    <property type="match status" value="1"/>
</dbReference>
<evidence type="ECO:0000256" key="8">
    <source>
        <dbReference type="PROSITE-ProRule" id="PRU00782"/>
    </source>
</evidence>
<dbReference type="GO" id="GO:0007015">
    <property type="term" value="P:actin filament organization"/>
    <property type="evidence" value="ECO:0007669"/>
    <property type="project" value="TreeGrafter"/>
</dbReference>
<dbReference type="PRINTS" id="PR00193">
    <property type="entry name" value="MYOSINHEAVY"/>
</dbReference>
<keyword evidence="6" id="KW-0505">Motor protein</keyword>
<reference evidence="10 11" key="1">
    <citation type="submission" date="2014-03" db="EMBL/GenBank/DDBJ databases">
        <title>Draft genome of the hookworm Oesophagostomum dentatum.</title>
        <authorList>
            <person name="Mitreva M."/>
        </authorList>
    </citation>
    <scope>NUCLEOTIDE SEQUENCE [LARGE SCALE GENOMIC DNA]</scope>
    <source>
        <strain evidence="10 11">OD-Hann</strain>
    </source>
</reference>
<dbReference type="GO" id="GO:0051015">
    <property type="term" value="F:actin filament binding"/>
    <property type="evidence" value="ECO:0007669"/>
    <property type="project" value="TreeGrafter"/>
</dbReference>
<dbReference type="InterPro" id="IPR001609">
    <property type="entry name" value="Myosin_head_motor_dom-like"/>
</dbReference>
<dbReference type="GO" id="GO:0016020">
    <property type="term" value="C:membrane"/>
    <property type="evidence" value="ECO:0007669"/>
    <property type="project" value="TreeGrafter"/>
</dbReference>
<dbReference type="PANTHER" id="PTHR13140:SF857">
    <property type="entry name" value="MYOSIN-11"/>
    <property type="match status" value="1"/>
</dbReference>
<name>A0A0B1TRT0_OESDE</name>